<keyword evidence="1" id="KW-0808">Transferase</keyword>
<evidence type="ECO:0000313" key="1">
    <source>
        <dbReference type="EMBL" id="KAH7653354.1"/>
    </source>
</evidence>
<keyword evidence="1" id="KW-0328">Glycosyltransferase</keyword>
<dbReference type="EC" id="2.4.1.203" evidence="1"/>
<accession>A0ACB7TZ89</accession>
<sequence length="170" mass="19241">MSSLYWNYLTVWLREREFKITFVNTELNHARITSAMSNSSCDVNQIHFVAVLDGMEEGDYPNDLARMDEILQQVLPAYLEELIKKSNMVENHKFTCLIVDIFMPWTLDVAKKAGLQTALFYVGGLGTLLIGPSIPKLIEDGIIDEQGEEKTKGKFQISPQIPSMRSADLP</sequence>
<dbReference type="EMBL" id="CM037029">
    <property type="protein sequence ID" value="KAH7653354.1"/>
    <property type="molecule type" value="Genomic_DNA"/>
</dbReference>
<comment type="caution">
    <text evidence="1">The sequence shown here is derived from an EMBL/GenBank/DDBJ whole genome shotgun (WGS) entry which is preliminary data.</text>
</comment>
<keyword evidence="2" id="KW-1185">Reference proteome</keyword>
<name>A0ACB7TZ89_DIOAL</name>
<gene>
    <name evidence="1" type="ORF">IHE45_19G075600</name>
</gene>
<protein>
    <submittedName>
        <fullName evidence="1">UDP-glucuronosyl/UDP-glucosyltransferase protein</fullName>
        <ecNumber evidence="1">2.4.1.203</ecNumber>
    </submittedName>
</protein>
<evidence type="ECO:0000313" key="2">
    <source>
        <dbReference type="Proteomes" id="UP000827976"/>
    </source>
</evidence>
<proteinExistence type="predicted"/>
<dbReference type="Proteomes" id="UP000827976">
    <property type="component" value="Chromosome 19"/>
</dbReference>
<organism evidence="1 2">
    <name type="scientific">Dioscorea alata</name>
    <name type="common">Purple yam</name>
    <dbReference type="NCBI Taxonomy" id="55571"/>
    <lineage>
        <taxon>Eukaryota</taxon>
        <taxon>Viridiplantae</taxon>
        <taxon>Streptophyta</taxon>
        <taxon>Embryophyta</taxon>
        <taxon>Tracheophyta</taxon>
        <taxon>Spermatophyta</taxon>
        <taxon>Magnoliopsida</taxon>
        <taxon>Liliopsida</taxon>
        <taxon>Dioscoreales</taxon>
        <taxon>Dioscoreaceae</taxon>
        <taxon>Dioscorea</taxon>
    </lineage>
</organism>
<reference evidence="2" key="1">
    <citation type="journal article" date="2022" name="Nat. Commun.">
        <title>Chromosome evolution and the genetic basis of agronomically important traits in greater yam.</title>
        <authorList>
            <person name="Bredeson J.V."/>
            <person name="Lyons J.B."/>
            <person name="Oniyinde I.O."/>
            <person name="Okereke N.R."/>
            <person name="Kolade O."/>
            <person name="Nnabue I."/>
            <person name="Nwadili C.O."/>
            <person name="Hribova E."/>
            <person name="Parker M."/>
            <person name="Nwogha J."/>
            <person name="Shu S."/>
            <person name="Carlson J."/>
            <person name="Kariba R."/>
            <person name="Muthemba S."/>
            <person name="Knop K."/>
            <person name="Barton G.J."/>
            <person name="Sherwood A.V."/>
            <person name="Lopez-Montes A."/>
            <person name="Asiedu R."/>
            <person name="Jamnadass R."/>
            <person name="Muchugi A."/>
            <person name="Goodstein D."/>
            <person name="Egesi C.N."/>
            <person name="Featherston J."/>
            <person name="Asfaw A."/>
            <person name="Simpson G.G."/>
            <person name="Dolezel J."/>
            <person name="Hendre P.S."/>
            <person name="Van Deynze A."/>
            <person name="Kumar P.L."/>
            <person name="Obidiegwu J.E."/>
            <person name="Bhattacharjee R."/>
            <person name="Rokhsar D.S."/>
        </authorList>
    </citation>
    <scope>NUCLEOTIDE SEQUENCE [LARGE SCALE GENOMIC DNA]</scope>
    <source>
        <strain evidence="2">cv. TDa95/00328</strain>
    </source>
</reference>